<evidence type="ECO:0000256" key="5">
    <source>
        <dbReference type="ARBA" id="ARBA00023242"/>
    </source>
</evidence>
<dbReference type="Proteomes" id="UP001497480">
    <property type="component" value="Unassembled WGS sequence"/>
</dbReference>
<keyword evidence="8" id="KW-1185">Reference proteome</keyword>
<evidence type="ECO:0000256" key="4">
    <source>
        <dbReference type="ARBA" id="ARBA00023163"/>
    </source>
</evidence>
<dbReference type="GO" id="GO:0046983">
    <property type="term" value="F:protein dimerization activity"/>
    <property type="evidence" value="ECO:0007669"/>
    <property type="project" value="InterPro"/>
</dbReference>
<dbReference type="AlphaFoldDB" id="A0AAV1XG59"/>
<dbReference type="PANTHER" id="PTHR11945:SF818">
    <property type="entry name" value="AGAMOUS-LIKE MADS-BOX PROTEIN AGL62"/>
    <property type="match status" value="1"/>
</dbReference>
<protein>
    <recommendedName>
        <fullName evidence="6">MADS-box domain-containing protein</fullName>
    </recommendedName>
</protein>
<dbReference type="Gene3D" id="3.40.1810.10">
    <property type="entry name" value="Transcription factor, MADS-box"/>
    <property type="match status" value="1"/>
</dbReference>
<proteinExistence type="predicted"/>
<dbReference type="PROSITE" id="PS50066">
    <property type="entry name" value="MADS_BOX_2"/>
    <property type="match status" value="1"/>
</dbReference>
<dbReference type="InterPro" id="IPR036879">
    <property type="entry name" value="TF_MADSbox_sf"/>
</dbReference>
<dbReference type="InterPro" id="IPR002100">
    <property type="entry name" value="TF_MADSbox"/>
</dbReference>
<dbReference type="GO" id="GO:0000981">
    <property type="term" value="F:DNA-binding transcription factor activity, RNA polymerase II-specific"/>
    <property type="evidence" value="ECO:0007669"/>
    <property type="project" value="TreeGrafter"/>
</dbReference>
<dbReference type="Gene3D" id="6.10.140.920">
    <property type="match status" value="1"/>
</dbReference>
<evidence type="ECO:0000256" key="2">
    <source>
        <dbReference type="ARBA" id="ARBA00023015"/>
    </source>
</evidence>
<comment type="caution">
    <text evidence="7">The sequence shown here is derived from an EMBL/GenBank/DDBJ whole genome shotgun (WGS) entry which is preliminary data.</text>
</comment>
<keyword evidence="2" id="KW-0805">Transcription regulation</keyword>
<keyword evidence="4" id="KW-0804">Transcription</keyword>
<keyword evidence="3" id="KW-0238">DNA-binding</keyword>
<reference evidence="7 8" key="1">
    <citation type="submission" date="2024-03" db="EMBL/GenBank/DDBJ databases">
        <authorList>
            <person name="Martinez-Hernandez J."/>
        </authorList>
    </citation>
    <scope>NUCLEOTIDE SEQUENCE [LARGE SCALE GENOMIC DNA]</scope>
</reference>
<dbReference type="InterPro" id="IPR033896">
    <property type="entry name" value="MEF2-like_N"/>
</dbReference>
<name>A0AAV1XG59_LUPLU</name>
<dbReference type="FunFam" id="3.40.1810.10:FF:000006">
    <property type="entry name" value="Agamous-like MADS-box protein AGL62"/>
    <property type="match status" value="1"/>
</dbReference>
<evidence type="ECO:0000256" key="3">
    <source>
        <dbReference type="ARBA" id="ARBA00023125"/>
    </source>
</evidence>
<dbReference type="SUPFAM" id="SSF55455">
    <property type="entry name" value="SRF-like"/>
    <property type="match status" value="1"/>
</dbReference>
<accession>A0AAV1XG59</accession>
<evidence type="ECO:0000313" key="7">
    <source>
        <dbReference type="EMBL" id="CAL0320716.1"/>
    </source>
</evidence>
<keyword evidence="5" id="KW-0539">Nucleus</keyword>
<dbReference type="Pfam" id="PF00319">
    <property type="entry name" value="SRF-TF"/>
    <property type="match status" value="1"/>
</dbReference>
<feature type="domain" description="MADS-box" evidence="6">
    <location>
        <begin position="24"/>
        <end position="84"/>
    </location>
</feature>
<dbReference type="EMBL" id="CAXHTB010000015">
    <property type="protein sequence ID" value="CAL0320716.1"/>
    <property type="molecule type" value="Genomic_DNA"/>
</dbReference>
<evidence type="ECO:0000313" key="8">
    <source>
        <dbReference type="Proteomes" id="UP001497480"/>
    </source>
</evidence>
<comment type="subcellular location">
    <subcellularLocation>
        <location evidence="1">Nucleus</location>
    </subcellularLocation>
</comment>
<evidence type="ECO:0000256" key="1">
    <source>
        <dbReference type="ARBA" id="ARBA00004123"/>
    </source>
</evidence>
<dbReference type="GO" id="GO:0000978">
    <property type="term" value="F:RNA polymerase II cis-regulatory region sequence-specific DNA binding"/>
    <property type="evidence" value="ECO:0007669"/>
    <property type="project" value="TreeGrafter"/>
</dbReference>
<dbReference type="SMART" id="SM00432">
    <property type="entry name" value="MADS"/>
    <property type="match status" value="1"/>
</dbReference>
<dbReference type="CDD" id="cd00265">
    <property type="entry name" value="MADS_MEF2_like"/>
    <property type="match status" value="1"/>
</dbReference>
<dbReference type="PRINTS" id="PR00404">
    <property type="entry name" value="MADSDOMAIN"/>
</dbReference>
<evidence type="ECO:0000259" key="6">
    <source>
        <dbReference type="PROSITE" id="PS50066"/>
    </source>
</evidence>
<dbReference type="GO" id="GO:0045944">
    <property type="term" value="P:positive regulation of transcription by RNA polymerase II"/>
    <property type="evidence" value="ECO:0007669"/>
    <property type="project" value="InterPro"/>
</dbReference>
<organism evidence="7 8">
    <name type="scientific">Lupinus luteus</name>
    <name type="common">European yellow lupine</name>
    <dbReference type="NCBI Taxonomy" id="3873"/>
    <lineage>
        <taxon>Eukaryota</taxon>
        <taxon>Viridiplantae</taxon>
        <taxon>Streptophyta</taxon>
        <taxon>Embryophyta</taxon>
        <taxon>Tracheophyta</taxon>
        <taxon>Spermatophyta</taxon>
        <taxon>Magnoliopsida</taxon>
        <taxon>eudicotyledons</taxon>
        <taxon>Gunneridae</taxon>
        <taxon>Pentapetalae</taxon>
        <taxon>rosids</taxon>
        <taxon>fabids</taxon>
        <taxon>Fabales</taxon>
        <taxon>Fabaceae</taxon>
        <taxon>Papilionoideae</taxon>
        <taxon>50 kb inversion clade</taxon>
        <taxon>genistoids sensu lato</taxon>
        <taxon>core genistoids</taxon>
        <taxon>Genisteae</taxon>
        <taxon>Lupinus</taxon>
    </lineage>
</organism>
<sequence length="256" mass="28785">MPNAYKSRLVHRLSLAPLLASRSKGRQKIEMKKMTNESNLQVTFSKRRSGLFKKASELCTLCGVEVALIVFSPGEKVFSFGHPNVDTVIDRYLMRAPPQNSGTMQFIEAHRSANVRELNAQLTQINADLEIEKKCSDELNRLHTAAKSQFWWAAPIDEMNNTQLDQFKMALKELKKGFTRQGSAAATQPPQFFQGVSNSNNPMLLHQPQCPPQPQMFPLTTQQIPQHPSMMMFDGGMMRYPGFNNIGGFGQTGGFF</sequence>
<gene>
    <name evidence="7" type="ORF">LLUT_LOCUS21776</name>
</gene>
<dbReference type="PANTHER" id="PTHR11945">
    <property type="entry name" value="MADS BOX PROTEIN"/>
    <property type="match status" value="1"/>
</dbReference>
<dbReference type="GO" id="GO:0005634">
    <property type="term" value="C:nucleus"/>
    <property type="evidence" value="ECO:0007669"/>
    <property type="project" value="UniProtKB-SubCell"/>
</dbReference>